<dbReference type="PANTHER" id="PTHR30204">
    <property type="entry name" value="REDOX-CYCLING DRUG-SENSING TRANSCRIPTIONAL ACTIVATOR SOXR"/>
    <property type="match status" value="1"/>
</dbReference>
<dbReference type="PANTHER" id="PTHR30204:SF98">
    <property type="entry name" value="HTH-TYPE TRANSCRIPTIONAL REGULATOR ADHR"/>
    <property type="match status" value="1"/>
</dbReference>
<dbReference type="CDD" id="cd01109">
    <property type="entry name" value="HTH_YyaN"/>
    <property type="match status" value="1"/>
</dbReference>
<dbReference type="SUPFAM" id="SSF46955">
    <property type="entry name" value="Putative DNA-binding domain"/>
    <property type="match status" value="1"/>
</dbReference>
<sequence length="138" mass="15858">MDEGLTIAEVAESTGLTAHTLRYYERAGLLDPPPRGMNGHRRYGRRDLDRIHLLTRLRSTGMPIAELRRYVELIRDGDATAGERRQVMIDHRAKVEEQIKQLTEDLALIDYKISIYTEVEEKHARVLSRDGSDEEEVA</sequence>
<dbReference type="InterPro" id="IPR047057">
    <property type="entry name" value="MerR_fam"/>
</dbReference>
<dbReference type="PRINTS" id="PR00040">
    <property type="entry name" value="HTHMERR"/>
</dbReference>
<dbReference type="PROSITE" id="PS50937">
    <property type="entry name" value="HTH_MERR_2"/>
    <property type="match status" value="1"/>
</dbReference>
<dbReference type="Pfam" id="PF13411">
    <property type="entry name" value="MerR_1"/>
    <property type="match status" value="1"/>
</dbReference>
<keyword evidence="5" id="KW-1185">Reference proteome</keyword>
<keyword evidence="2" id="KW-0175">Coiled coil</keyword>
<organism evidence="4 5">
    <name type="scientific">Actinocorallia longicatena</name>
    <dbReference type="NCBI Taxonomy" id="111803"/>
    <lineage>
        <taxon>Bacteria</taxon>
        <taxon>Bacillati</taxon>
        <taxon>Actinomycetota</taxon>
        <taxon>Actinomycetes</taxon>
        <taxon>Streptosporangiales</taxon>
        <taxon>Thermomonosporaceae</taxon>
        <taxon>Actinocorallia</taxon>
    </lineage>
</organism>
<dbReference type="InterPro" id="IPR000551">
    <property type="entry name" value="MerR-type_HTH_dom"/>
</dbReference>
<dbReference type="PROSITE" id="PS00552">
    <property type="entry name" value="HTH_MERR_1"/>
    <property type="match status" value="1"/>
</dbReference>
<feature type="domain" description="HTH merR-type" evidence="3">
    <location>
        <begin position="4"/>
        <end position="73"/>
    </location>
</feature>
<dbReference type="SMART" id="SM00422">
    <property type="entry name" value="HTH_MERR"/>
    <property type="match status" value="1"/>
</dbReference>
<evidence type="ECO:0000256" key="1">
    <source>
        <dbReference type="ARBA" id="ARBA00023125"/>
    </source>
</evidence>
<dbReference type="InterPro" id="IPR009061">
    <property type="entry name" value="DNA-bd_dom_put_sf"/>
</dbReference>
<reference evidence="5" key="1">
    <citation type="journal article" date="2019" name="Int. J. Syst. Evol. Microbiol.">
        <title>The Global Catalogue of Microorganisms (GCM) 10K type strain sequencing project: providing services to taxonomists for standard genome sequencing and annotation.</title>
        <authorList>
            <consortium name="The Broad Institute Genomics Platform"/>
            <consortium name="The Broad Institute Genome Sequencing Center for Infectious Disease"/>
            <person name="Wu L."/>
            <person name="Ma J."/>
        </authorList>
    </citation>
    <scope>NUCLEOTIDE SEQUENCE [LARGE SCALE GENOMIC DNA]</scope>
    <source>
        <strain evidence="5">JCM 9377</strain>
    </source>
</reference>
<proteinExistence type="predicted"/>
<comment type="caution">
    <text evidence="4">The sequence shown here is derived from an EMBL/GenBank/DDBJ whole genome shotgun (WGS) entry which is preliminary data.</text>
</comment>
<accession>A0ABP6Q6Q3</accession>
<dbReference type="Gene3D" id="1.10.1660.10">
    <property type="match status" value="1"/>
</dbReference>
<evidence type="ECO:0000256" key="2">
    <source>
        <dbReference type="SAM" id="Coils"/>
    </source>
</evidence>
<feature type="coiled-coil region" evidence="2">
    <location>
        <begin position="85"/>
        <end position="112"/>
    </location>
</feature>
<name>A0ABP6Q6Q3_9ACTN</name>
<dbReference type="EMBL" id="BAAAUV010000004">
    <property type="protein sequence ID" value="GAA3206090.1"/>
    <property type="molecule type" value="Genomic_DNA"/>
</dbReference>
<evidence type="ECO:0000313" key="5">
    <source>
        <dbReference type="Proteomes" id="UP001501237"/>
    </source>
</evidence>
<protein>
    <submittedName>
        <fullName evidence="4">MerR family transcriptional regulator</fullName>
    </submittedName>
</protein>
<gene>
    <name evidence="4" type="ORF">GCM10010468_21480</name>
</gene>
<dbReference type="RefSeq" id="WP_344825574.1">
    <property type="nucleotide sequence ID" value="NZ_BAAAUV010000004.1"/>
</dbReference>
<evidence type="ECO:0000259" key="3">
    <source>
        <dbReference type="PROSITE" id="PS50937"/>
    </source>
</evidence>
<keyword evidence="1" id="KW-0238">DNA-binding</keyword>
<evidence type="ECO:0000313" key="4">
    <source>
        <dbReference type="EMBL" id="GAA3206090.1"/>
    </source>
</evidence>
<dbReference type="Proteomes" id="UP001501237">
    <property type="component" value="Unassembled WGS sequence"/>
</dbReference>